<dbReference type="EMBL" id="JBHTIS010002844">
    <property type="protein sequence ID" value="MFD1050443.1"/>
    <property type="molecule type" value="Genomic_DNA"/>
</dbReference>
<comment type="caution">
    <text evidence="2">The sequence shown here is derived from an EMBL/GenBank/DDBJ whole genome shotgun (WGS) entry which is preliminary data.</text>
</comment>
<dbReference type="Proteomes" id="UP001597045">
    <property type="component" value="Unassembled WGS sequence"/>
</dbReference>
<evidence type="ECO:0000313" key="3">
    <source>
        <dbReference type="Proteomes" id="UP001597045"/>
    </source>
</evidence>
<proteinExistence type="predicted"/>
<keyword evidence="3" id="KW-1185">Reference proteome</keyword>
<reference evidence="3" key="1">
    <citation type="journal article" date="2019" name="Int. J. Syst. Evol. Microbiol.">
        <title>The Global Catalogue of Microorganisms (GCM) 10K type strain sequencing project: providing services to taxonomists for standard genome sequencing and annotation.</title>
        <authorList>
            <consortium name="The Broad Institute Genomics Platform"/>
            <consortium name="The Broad Institute Genome Sequencing Center for Infectious Disease"/>
            <person name="Wu L."/>
            <person name="Ma J."/>
        </authorList>
    </citation>
    <scope>NUCLEOTIDE SEQUENCE [LARGE SCALE GENOMIC DNA]</scope>
    <source>
        <strain evidence="3">JCM 31486</strain>
    </source>
</reference>
<sequence>MMKALTLAVAVGLTVLTGGTAYATSDTTAAEQVAASPDTTARLSAFFVNLDQHNDLKQGLA</sequence>
<protein>
    <submittedName>
        <fullName evidence="2">Uncharacterized protein</fullName>
    </submittedName>
</protein>
<feature type="signal peptide" evidence="1">
    <location>
        <begin position="1"/>
        <end position="23"/>
    </location>
</feature>
<evidence type="ECO:0000256" key="1">
    <source>
        <dbReference type="SAM" id="SignalP"/>
    </source>
</evidence>
<feature type="chain" id="PRO_5046400662" evidence="1">
    <location>
        <begin position="24"/>
        <end position="61"/>
    </location>
</feature>
<keyword evidence="1" id="KW-0732">Signal</keyword>
<accession>A0ABW3MJY6</accession>
<evidence type="ECO:0000313" key="2">
    <source>
        <dbReference type="EMBL" id="MFD1050443.1"/>
    </source>
</evidence>
<organism evidence="2 3">
    <name type="scientific">Kibdelosporangium lantanae</name>
    <dbReference type="NCBI Taxonomy" id="1497396"/>
    <lineage>
        <taxon>Bacteria</taxon>
        <taxon>Bacillati</taxon>
        <taxon>Actinomycetota</taxon>
        <taxon>Actinomycetes</taxon>
        <taxon>Pseudonocardiales</taxon>
        <taxon>Pseudonocardiaceae</taxon>
        <taxon>Kibdelosporangium</taxon>
    </lineage>
</organism>
<feature type="non-terminal residue" evidence="2">
    <location>
        <position position="61"/>
    </location>
</feature>
<gene>
    <name evidence="2" type="ORF">ACFQ1S_35415</name>
</gene>
<name>A0ABW3MJY6_9PSEU</name>